<evidence type="ECO:0000259" key="5">
    <source>
        <dbReference type="PROSITE" id="PS50104"/>
    </source>
</evidence>
<dbReference type="PROSITE" id="PS50104">
    <property type="entry name" value="TIR"/>
    <property type="match status" value="1"/>
</dbReference>
<organism evidence="6 7">
    <name type="scientific">Liparis tanakae</name>
    <name type="common">Tanaka's snailfish</name>
    <dbReference type="NCBI Taxonomy" id="230148"/>
    <lineage>
        <taxon>Eukaryota</taxon>
        <taxon>Metazoa</taxon>
        <taxon>Chordata</taxon>
        <taxon>Craniata</taxon>
        <taxon>Vertebrata</taxon>
        <taxon>Euteleostomi</taxon>
        <taxon>Actinopterygii</taxon>
        <taxon>Neopterygii</taxon>
        <taxon>Teleostei</taxon>
        <taxon>Neoteleostei</taxon>
        <taxon>Acanthomorphata</taxon>
        <taxon>Eupercaria</taxon>
        <taxon>Perciformes</taxon>
        <taxon>Cottioidei</taxon>
        <taxon>Cottales</taxon>
        <taxon>Liparidae</taxon>
        <taxon>Liparis</taxon>
    </lineage>
</organism>
<keyword evidence="1" id="KW-1015">Disulfide bond</keyword>
<keyword evidence="2" id="KW-0325">Glycoprotein</keyword>
<feature type="compositionally biased region" description="Low complexity" evidence="4">
    <location>
        <begin position="369"/>
        <end position="382"/>
    </location>
</feature>
<dbReference type="Gene3D" id="2.60.40.10">
    <property type="entry name" value="Immunoglobulins"/>
    <property type="match status" value="1"/>
</dbReference>
<keyword evidence="3" id="KW-0393">Immunoglobulin domain</keyword>
<dbReference type="SMART" id="SM00255">
    <property type="entry name" value="TIR"/>
    <property type="match status" value="1"/>
</dbReference>
<dbReference type="InterPro" id="IPR013783">
    <property type="entry name" value="Ig-like_fold"/>
</dbReference>
<evidence type="ECO:0000256" key="3">
    <source>
        <dbReference type="ARBA" id="ARBA00023319"/>
    </source>
</evidence>
<dbReference type="PRINTS" id="PR01537">
    <property type="entry name" value="INTRLKN1R1F"/>
</dbReference>
<dbReference type="SUPFAM" id="SSF52200">
    <property type="entry name" value="Toll/Interleukin receptor TIR domain"/>
    <property type="match status" value="1"/>
</dbReference>
<dbReference type="GO" id="GO:0007165">
    <property type="term" value="P:signal transduction"/>
    <property type="evidence" value="ECO:0007669"/>
    <property type="project" value="InterPro"/>
</dbReference>
<feature type="domain" description="TIR" evidence="5">
    <location>
        <begin position="294"/>
        <end position="464"/>
    </location>
</feature>
<dbReference type="PANTHER" id="PTHR11890:SF26">
    <property type="entry name" value="INTERLEUKIN-1 RECEPTOR TYPE 1"/>
    <property type="match status" value="1"/>
</dbReference>
<proteinExistence type="predicted"/>
<dbReference type="AlphaFoldDB" id="A0A4Z2EQ68"/>
<evidence type="ECO:0000256" key="4">
    <source>
        <dbReference type="SAM" id="MobiDB-lite"/>
    </source>
</evidence>
<reference evidence="6 7" key="1">
    <citation type="submission" date="2019-03" db="EMBL/GenBank/DDBJ databases">
        <title>First draft genome of Liparis tanakae, snailfish: a comprehensive survey of snailfish specific genes.</title>
        <authorList>
            <person name="Kim W."/>
            <person name="Song I."/>
            <person name="Jeong J.-H."/>
            <person name="Kim D."/>
            <person name="Kim S."/>
            <person name="Ryu S."/>
            <person name="Song J.Y."/>
            <person name="Lee S.K."/>
        </authorList>
    </citation>
    <scope>NUCLEOTIDE SEQUENCE [LARGE SCALE GENOMIC DNA]</scope>
    <source>
        <tissue evidence="6">Muscle</tissue>
    </source>
</reference>
<dbReference type="InterPro" id="IPR035897">
    <property type="entry name" value="Toll_tir_struct_dom_sf"/>
</dbReference>
<evidence type="ECO:0000313" key="7">
    <source>
        <dbReference type="Proteomes" id="UP000314294"/>
    </source>
</evidence>
<evidence type="ECO:0000256" key="2">
    <source>
        <dbReference type="ARBA" id="ARBA00023180"/>
    </source>
</evidence>
<dbReference type="Proteomes" id="UP000314294">
    <property type="component" value="Unassembled WGS sequence"/>
</dbReference>
<keyword evidence="6" id="KW-0675">Receptor</keyword>
<name>A0A4Z2EQ68_9TELE</name>
<evidence type="ECO:0000313" key="6">
    <source>
        <dbReference type="EMBL" id="TNN30760.1"/>
    </source>
</evidence>
<dbReference type="Pfam" id="PF01582">
    <property type="entry name" value="TIR"/>
    <property type="match status" value="1"/>
</dbReference>
<dbReference type="PANTHER" id="PTHR11890">
    <property type="entry name" value="INTERLEUKIN-1 RECEPTOR FAMILY MEMBER"/>
    <property type="match status" value="1"/>
</dbReference>
<keyword evidence="7" id="KW-1185">Reference proteome</keyword>
<feature type="region of interest" description="Disordered" evidence="4">
    <location>
        <begin position="367"/>
        <end position="387"/>
    </location>
</feature>
<dbReference type="InterPro" id="IPR000157">
    <property type="entry name" value="TIR_dom"/>
</dbReference>
<gene>
    <name evidence="6" type="primary">IL1R1</name>
    <name evidence="6" type="ORF">EYF80_059088</name>
</gene>
<dbReference type="Gene3D" id="3.40.50.10140">
    <property type="entry name" value="Toll/interleukin-1 receptor homology (TIR) domain"/>
    <property type="match status" value="1"/>
</dbReference>
<dbReference type="InterPro" id="IPR015621">
    <property type="entry name" value="IL-1_rcpt_fam"/>
</dbReference>
<accession>A0A4Z2EQ68</accession>
<evidence type="ECO:0000256" key="1">
    <source>
        <dbReference type="ARBA" id="ARBA00023157"/>
    </source>
</evidence>
<feature type="compositionally biased region" description="Gly residues" evidence="4">
    <location>
        <begin position="44"/>
        <end position="54"/>
    </location>
</feature>
<dbReference type="OrthoDB" id="6132459at2759"/>
<protein>
    <submittedName>
        <fullName evidence="6">Interleukin-1 receptor type 1</fullName>
    </submittedName>
</protein>
<sequence length="478" mass="52518">MTVYSSARRLYLPHPRLPPGCEALDEEALHLQEGEAFHFEPYGLEGGAPGGGAPGDRFTWSRRRGANGTERIGSDEDERVHHHGGALFFLRPLRGDSGLYTARQRSPSGRCFDHRANVSVGPAAGGRVLYPADEGVYTCVCTWTHNHTQYTTSASRRLELEAVSAHRDVMILAPADKEKFADEGSALQLKCSVFCGTNVRSACEASWRVDGAAPHRLAGYEETTETVNLRPSNSTISTALLSILSVSPHHFTASFQCRGRGRFHWDAVSLRLKQRGTMIPLSVGGVCVSLLCGRLFDAYVVYQRQSPDTVSEDALAQFVARVLPSVLEDRCGYRLFIHGRDAIPGEDRLELVEDRMKQSRRLMVILPPGSGSESESSDQQSGAPQSPEIGGVDWQVVGLHHVLLQGELSVILIQLGDPGPRGYTHLPAGLQHLILKSAPLRWSEGLRGATTWNSHFWKRVRYLMPATPAKRCSQPAII</sequence>
<feature type="region of interest" description="Disordered" evidence="4">
    <location>
        <begin position="40"/>
        <end position="62"/>
    </location>
</feature>
<comment type="caution">
    <text evidence="6">The sequence shown here is derived from an EMBL/GenBank/DDBJ whole genome shotgun (WGS) entry which is preliminary data.</text>
</comment>
<dbReference type="EMBL" id="SRLO01004147">
    <property type="protein sequence ID" value="TNN30760.1"/>
    <property type="molecule type" value="Genomic_DNA"/>
</dbReference>